<accession>A0A2S6IE10</accession>
<dbReference type="OrthoDB" id="9765195at2"/>
<dbReference type="InterPro" id="IPR017853">
    <property type="entry name" value="GH"/>
</dbReference>
<dbReference type="InterPro" id="IPR001360">
    <property type="entry name" value="Glyco_hydro_1"/>
</dbReference>
<dbReference type="AlphaFoldDB" id="A0A2S6IE10"/>
<dbReference type="InterPro" id="IPR033132">
    <property type="entry name" value="GH_1_N_CS"/>
</dbReference>
<dbReference type="PROSITE" id="PS00653">
    <property type="entry name" value="GLYCOSYL_HYDROL_F1_2"/>
    <property type="match status" value="1"/>
</dbReference>
<dbReference type="GO" id="GO:0005975">
    <property type="term" value="P:carbohydrate metabolic process"/>
    <property type="evidence" value="ECO:0007669"/>
    <property type="project" value="InterPro"/>
</dbReference>
<name>A0A2S6IE10_9ACTN</name>
<evidence type="ECO:0000313" key="2">
    <source>
        <dbReference type="Proteomes" id="UP000239485"/>
    </source>
</evidence>
<dbReference type="Pfam" id="PF00232">
    <property type="entry name" value="Glyco_hydro_1"/>
    <property type="match status" value="1"/>
</dbReference>
<dbReference type="Proteomes" id="UP000239485">
    <property type="component" value="Unassembled WGS sequence"/>
</dbReference>
<feature type="non-terminal residue" evidence="1">
    <location>
        <position position="47"/>
    </location>
</feature>
<sequence length="47" mass="4957">MSTSTSPHLTGTRLEFPPGFTWGSATASYQIEGAVAEGGRTPSIWDT</sequence>
<evidence type="ECO:0000313" key="1">
    <source>
        <dbReference type="EMBL" id="PPK92400.1"/>
    </source>
</evidence>
<dbReference type="EMBL" id="PTJD01000014">
    <property type="protein sequence ID" value="PPK92400.1"/>
    <property type="molecule type" value="Genomic_DNA"/>
</dbReference>
<protein>
    <submittedName>
        <fullName evidence="1">Glycosyl hydrolase family 1</fullName>
    </submittedName>
</protein>
<reference evidence="1 2" key="1">
    <citation type="submission" date="2018-02" db="EMBL/GenBank/DDBJ databases">
        <title>Genomic Encyclopedia of Archaeal and Bacterial Type Strains, Phase II (KMG-II): from individual species to whole genera.</title>
        <authorList>
            <person name="Goeker M."/>
        </authorList>
    </citation>
    <scope>NUCLEOTIDE SEQUENCE [LARGE SCALE GENOMIC DNA]</scope>
    <source>
        <strain evidence="1 2">DSM 22857</strain>
    </source>
</reference>
<dbReference type="RefSeq" id="WP_146099607.1">
    <property type="nucleotide sequence ID" value="NZ_PTJD01000014.1"/>
</dbReference>
<organism evidence="1 2">
    <name type="scientific">Kineococcus xinjiangensis</name>
    <dbReference type="NCBI Taxonomy" id="512762"/>
    <lineage>
        <taxon>Bacteria</taxon>
        <taxon>Bacillati</taxon>
        <taxon>Actinomycetota</taxon>
        <taxon>Actinomycetes</taxon>
        <taxon>Kineosporiales</taxon>
        <taxon>Kineosporiaceae</taxon>
        <taxon>Kineococcus</taxon>
    </lineage>
</organism>
<keyword evidence="2" id="KW-1185">Reference proteome</keyword>
<proteinExistence type="predicted"/>
<dbReference type="GO" id="GO:0004553">
    <property type="term" value="F:hydrolase activity, hydrolyzing O-glycosyl compounds"/>
    <property type="evidence" value="ECO:0007669"/>
    <property type="project" value="InterPro"/>
</dbReference>
<dbReference type="SUPFAM" id="SSF51445">
    <property type="entry name" value="(Trans)glycosidases"/>
    <property type="match status" value="1"/>
</dbReference>
<dbReference type="Gene3D" id="3.20.20.80">
    <property type="entry name" value="Glycosidases"/>
    <property type="match status" value="1"/>
</dbReference>
<comment type="caution">
    <text evidence="1">The sequence shown here is derived from an EMBL/GenBank/DDBJ whole genome shotgun (WGS) entry which is preliminary data.</text>
</comment>
<gene>
    <name evidence="1" type="ORF">CLV92_1141</name>
</gene>
<keyword evidence="1" id="KW-0378">Hydrolase</keyword>